<evidence type="ECO:0000313" key="1">
    <source>
        <dbReference type="EMBL" id="CAY71409.1"/>
    </source>
</evidence>
<dbReference type="OrthoDB" id="5549748at2759"/>
<reference evidence="1 2" key="1">
    <citation type="journal article" date="2009" name="Nat. Biotechnol.">
        <title>Genome sequence of the recombinant protein production host Pichia pastoris.</title>
        <authorList>
            <person name="De Schutter K."/>
            <person name="Lin Y.C."/>
            <person name="Tiels P."/>
            <person name="Van Hecke A."/>
            <person name="Glinka S."/>
            <person name="Weber-Lehmann J."/>
            <person name="Rouze P."/>
            <person name="Van de Peer Y."/>
            <person name="Callewaert N."/>
        </authorList>
    </citation>
    <scope>NUCLEOTIDE SEQUENCE [LARGE SCALE GENOMIC DNA]</scope>
    <source>
        <strain evidence="2">GS115 / ATCC 20864</strain>
    </source>
</reference>
<protein>
    <submittedName>
        <fullName evidence="1">BAR domain-containing protein that localizes to both early and late Golgi vesicles</fullName>
    </submittedName>
</protein>
<dbReference type="InParanoid" id="C4R734"/>
<dbReference type="InterPro" id="IPR027267">
    <property type="entry name" value="AH/BAR_dom_sf"/>
</dbReference>
<organism evidence="1 2">
    <name type="scientific">Komagataella phaffii (strain GS115 / ATCC 20864)</name>
    <name type="common">Yeast</name>
    <name type="synonym">Pichia pastoris</name>
    <dbReference type="NCBI Taxonomy" id="644223"/>
    <lineage>
        <taxon>Eukaryota</taxon>
        <taxon>Fungi</taxon>
        <taxon>Dikarya</taxon>
        <taxon>Ascomycota</taxon>
        <taxon>Saccharomycotina</taxon>
        <taxon>Pichiomycetes</taxon>
        <taxon>Pichiales</taxon>
        <taxon>Pichiaceae</taxon>
        <taxon>Komagataella</taxon>
    </lineage>
</organism>
<dbReference type="Gene3D" id="1.20.1270.60">
    <property type="entry name" value="Arfaptin homology (AH) domain/BAR domain"/>
    <property type="match status" value="1"/>
</dbReference>
<accession>C4R734</accession>
<dbReference type="HOGENOM" id="CLU_059017_0_0_1"/>
<dbReference type="eggNOG" id="ENOG502QQ2V">
    <property type="taxonomic scope" value="Eukaryota"/>
</dbReference>
<dbReference type="RefSeq" id="XP_002493588.1">
    <property type="nucleotide sequence ID" value="XM_002493543.1"/>
</dbReference>
<sequence length="334" mass="37766">MSFKFPSLQSFGQSLQQTSQQLGQQIQEGIQNVSKEATSLNQNLSPIFKRTQRSLQEKLGQIDDISALPEEYIDLEKKADALRIVYKKILAITSQYEIESYDYPPNLKESVFDVTKTIGEKIQGLSHATTTAEAEAVLIAPAGNQYPKTFSHSLSKVVTASNDNLLKSQNDQESSLTQALLKLADTEYRIGDKRLEQDKLIINEFNNKIRYVLEHSFTETTKHRRNVETSRLTFDTIRAEIKKAQAGDDTAEVPAEMEKKLELAEDELVHSTEVAVESLKKLLQPTDSINLLKVFTKIRLNYYKSVSESLSELVDQLDALPEDEDDAEDARFTE</sequence>
<name>C4R734_KOMPG</name>
<dbReference type="Pfam" id="PF10455">
    <property type="entry name" value="BAR_2"/>
    <property type="match status" value="1"/>
</dbReference>
<keyword evidence="2" id="KW-1185">Reference proteome</keyword>
<dbReference type="OMA" id="EATHLMK"/>
<dbReference type="KEGG" id="ppa:PAS_chr4_0182"/>
<dbReference type="SUPFAM" id="SSF103657">
    <property type="entry name" value="BAR/IMD domain-like"/>
    <property type="match status" value="1"/>
</dbReference>
<gene>
    <name evidence="1" type="ordered locus">PAS_chr4_0182</name>
</gene>
<dbReference type="FunCoup" id="C4R734">
    <property type="interactions" value="67"/>
</dbReference>
<dbReference type="Proteomes" id="UP000000314">
    <property type="component" value="Chromosome 4"/>
</dbReference>
<dbReference type="AlphaFoldDB" id="C4R734"/>
<evidence type="ECO:0000313" key="2">
    <source>
        <dbReference type="Proteomes" id="UP000000314"/>
    </source>
</evidence>
<dbReference type="EMBL" id="FN392322">
    <property type="protein sequence ID" value="CAY71409.1"/>
    <property type="molecule type" value="Genomic_DNA"/>
</dbReference>
<dbReference type="InterPro" id="IPR018859">
    <property type="entry name" value="BAR_dom-cont"/>
</dbReference>
<proteinExistence type="predicted"/>
<dbReference type="STRING" id="644223.C4R734"/>
<dbReference type="GeneID" id="8201091"/>